<dbReference type="AlphaFoldDB" id="A0A3B0PWX5"/>
<reference evidence="2" key="1">
    <citation type="submission" date="2018-06" db="EMBL/GenBank/DDBJ databases">
        <authorList>
            <consortium name="Pathogen Informatics"/>
        </authorList>
    </citation>
    <scope>NUCLEOTIDE SEQUENCE [LARGE SCALE GENOMIC DNA]</scope>
    <source>
        <strain evidence="2">NCTC10115</strain>
    </source>
</reference>
<dbReference type="EMBL" id="LS991952">
    <property type="protein sequence ID" value="SYV93891.1"/>
    <property type="molecule type" value="Genomic_DNA"/>
</dbReference>
<proteinExistence type="predicted"/>
<gene>
    <name evidence="1" type="ORF">NCTC10115_00182</name>
</gene>
<organism evidence="1 2">
    <name type="scientific">Mycoplasmoides gallisepticum</name>
    <name type="common">Mycoplasma gallisepticum</name>
    <dbReference type="NCBI Taxonomy" id="2096"/>
    <lineage>
        <taxon>Bacteria</taxon>
        <taxon>Bacillati</taxon>
        <taxon>Mycoplasmatota</taxon>
        <taxon>Mycoplasmoidales</taxon>
        <taxon>Mycoplasmoidaceae</taxon>
        <taxon>Mycoplasmoides</taxon>
    </lineage>
</organism>
<accession>A0A3B0PWX5</accession>
<evidence type="ECO:0000313" key="2">
    <source>
        <dbReference type="Proteomes" id="UP000260136"/>
    </source>
</evidence>
<evidence type="ECO:0000313" key="1">
    <source>
        <dbReference type="EMBL" id="SYV93891.1"/>
    </source>
</evidence>
<dbReference type="Proteomes" id="UP000260136">
    <property type="component" value="Chromosome"/>
</dbReference>
<sequence>MVQTSVPWLNPDTRIRSATDAGLAIFKISRVIFVPNSGIPSAPVESFKIGLLLTFSRQWSKLNSDKTLGSLLGISSGFTFVIS</sequence>
<protein>
    <submittedName>
        <fullName evidence="1">Uncharacterized protein</fullName>
    </submittedName>
</protein>
<name>A0A3B0PWX5_MYCGL</name>